<accession>H2ZHG0</accession>
<evidence type="ECO:0000256" key="12">
    <source>
        <dbReference type="ARBA" id="ARBA00023157"/>
    </source>
</evidence>
<dbReference type="InterPro" id="IPR000834">
    <property type="entry name" value="Peptidase_M14"/>
</dbReference>
<evidence type="ECO:0000256" key="1">
    <source>
        <dbReference type="ARBA" id="ARBA00001947"/>
    </source>
</evidence>
<evidence type="ECO:0000256" key="10">
    <source>
        <dbReference type="ARBA" id="ARBA00022833"/>
    </source>
</evidence>
<dbReference type="PROSITE" id="PS00132">
    <property type="entry name" value="CARBOXYPEPT_ZN_1"/>
    <property type="match status" value="2"/>
</dbReference>
<dbReference type="InterPro" id="IPR036990">
    <property type="entry name" value="M14A-like_propep"/>
</dbReference>
<feature type="domain" description="Peptidase M14" evidence="16">
    <location>
        <begin position="114"/>
        <end position="404"/>
    </location>
</feature>
<dbReference type="FunFam" id="3.40.630.10:FF:000001">
    <property type="entry name" value="Carboxypeptidase B"/>
    <property type="match status" value="1"/>
</dbReference>
<dbReference type="InterPro" id="IPR057246">
    <property type="entry name" value="CARBOXYPEPT_ZN_1"/>
</dbReference>
<dbReference type="Proteomes" id="UP000007875">
    <property type="component" value="Unassembled WGS sequence"/>
</dbReference>
<protein>
    <recommendedName>
        <fullName evidence="16">Peptidase M14 domain-containing protein</fullName>
    </recommendedName>
</protein>
<dbReference type="GeneTree" id="ENSGT00940000160121"/>
<dbReference type="HOGENOM" id="CLU_448512_0_0_1"/>
<dbReference type="FunFam" id="3.30.70.340:FF:000001">
    <property type="entry name" value="Carboxypeptidase A5"/>
    <property type="match status" value="2"/>
</dbReference>
<dbReference type="Ensembl" id="ENSCSAVT00000017209.1">
    <property type="protein sequence ID" value="ENSCSAVP00000017026.1"/>
    <property type="gene ID" value="ENSCSAVG00000010021.1"/>
</dbReference>
<keyword evidence="6" id="KW-0645">Protease</keyword>
<dbReference type="GO" id="GO:0005615">
    <property type="term" value="C:extracellular space"/>
    <property type="evidence" value="ECO:0007669"/>
    <property type="project" value="TreeGrafter"/>
</dbReference>
<dbReference type="GO" id="GO:0008270">
    <property type="term" value="F:zinc ion binding"/>
    <property type="evidence" value="ECO:0007669"/>
    <property type="project" value="InterPro"/>
</dbReference>
<evidence type="ECO:0000256" key="15">
    <source>
        <dbReference type="SAM" id="SignalP"/>
    </source>
</evidence>
<dbReference type="InterPro" id="IPR003146">
    <property type="entry name" value="M14A_act_pep"/>
</dbReference>
<keyword evidence="8 15" id="KW-0732">Signal</keyword>
<dbReference type="GO" id="GO:0004181">
    <property type="term" value="F:metallocarboxypeptidase activity"/>
    <property type="evidence" value="ECO:0007669"/>
    <property type="project" value="InterPro"/>
</dbReference>
<dbReference type="Gene3D" id="3.40.630.10">
    <property type="entry name" value="Zn peptidases"/>
    <property type="match status" value="2"/>
</dbReference>
<proteinExistence type="inferred from homology"/>
<dbReference type="PROSITE" id="PS52035">
    <property type="entry name" value="PEPTIDASE_M14"/>
    <property type="match status" value="2"/>
</dbReference>
<keyword evidence="7" id="KW-0479">Metal-binding</keyword>
<dbReference type="CDD" id="cd03860">
    <property type="entry name" value="M14_CP_A-B_like"/>
    <property type="match status" value="2"/>
</dbReference>
<dbReference type="SMART" id="SM00631">
    <property type="entry name" value="Zn_pept"/>
    <property type="match status" value="2"/>
</dbReference>
<evidence type="ECO:0000256" key="8">
    <source>
        <dbReference type="ARBA" id="ARBA00022729"/>
    </source>
</evidence>
<evidence type="ECO:0000256" key="14">
    <source>
        <dbReference type="PROSITE-ProRule" id="PRU01379"/>
    </source>
</evidence>
<sequence>NMKFVIVFALLALASGKRFFNEDQVLRVSPTGYQLQVIEELVQRFPAIDYWTEPQGIRPVDIHVPKEHVAAVKVFLTRNRIDYEIFIEDLQTAIENERSPRPEQMSLATFDYNVYHTLDEINQWMSDMVATYSFISQVNVGSSYEGRVINALKLTRGISQKPQFVIDCGLHSREWVAPASCLQAVRNLAEAPAGSAEYNILNAIEIYVIPIANPDGYVYTWSDDRMWRKTRSDNGKFCLGVDPNRNWDINWSGPGADSGACSDAYYGPSAFSEIEVLSQKNFIASLGRVQAYIDVHAYSQYWMYPYAWTSSVTADDALLEQIATDSVNAIYSVHQQSYQAGPISKVIYVASGSSADYVYNMGVKCSFAAELRDTGRYGFTLPERDQVIRVKPHGHQVQVINELAERFPEIDYWTEPQGIRPVDIHVPKEHVAAVKVFLTRNRIDYEIFIEDLQTAIENERSPRPEQMSLATFDYNVYHTLDEINQWMGDMVATYSFISQVNVGSSYEGRVINALKVRTNSTPKPQYVIDCGLHSREWIAPASCMHAVRKLAEAPAGSAEYNILNAIEIYVIPIANPDGYVYTWSDDRMWRKTRSDYGKFCLGVDPNRNWDINWSGPGADSSPCSDAYYGPSAFSEVEVVAQRDFIIGLENVQAYIDVHAYGEYWMYPYAYTHQSGQIAMDSVNAIYDVNGQFYNYGPISQVIYIASGSTADYIYNMGVKCTFAAELRDTGNFGFVLPEAFIQPTADETFAGLMVI</sequence>
<keyword evidence="9" id="KW-0378">Hydrolase</keyword>
<name>H2ZHG0_CIOSA</name>
<keyword evidence="5" id="KW-0121">Carboxypeptidase</keyword>
<evidence type="ECO:0000313" key="17">
    <source>
        <dbReference type="Ensembl" id="ENSCSAVP00000017026.1"/>
    </source>
</evidence>
<dbReference type="InParanoid" id="H2ZHG0"/>
<feature type="signal peptide" evidence="15">
    <location>
        <begin position="1"/>
        <end position="16"/>
    </location>
</feature>
<dbReference type="Pfam" id="PF02244">
    <property type="entry name" value="Propep_M14"/>
    <property type="match status" value="2"/>
</dbReference>
<evidence type="ECO:0000313" key="18">
    <source>
        <dbReference type="Proteomes" id="UP000007875"/>
    </source>
</evidence>
<comment type="subcellular location">
    <subcellularLocation>
        <location evidence="2">Secreted</location>
    </subcellularLocation>
</comment>
<keyword evidence="18" id="KW-1185">Reference proteome</keyword>
<dbReference type="PRINTS" id="PR00765">
    <property type="entry name" value="CRBOXYPTASEA"/>
</dbReference>
<comment type="similarity">
    <text evidence="3 14">Belongs to the peptidase M14 family.</text>
</comment>
<comment type="cofactor">
    <cofactor evidence="1">
        <name>Zn(2+)</name>
        <dbReference type="ChEBI" id="CHEBI:29105"/>
    </cofactor>
</comment>
<evidence type="ECO:0000256" key="9">
    <source>
        <dbReference type="ARBA" id="ARBA00022801"/>
    </source>
</evidence>
<feature type="domain" description="Peptidase M14" evidence="16">
    <location>
        <begin position="476"/>
        <end position="755"/>
    </location>
</feature>
<keyword evidence="4" id="KW-0964">Secreted</keyword>
<dbReference type="SUPFAM" id="SSF53187">
    <property type="entry name" value="Zn-dependent exopeptidases"/>
    <property type="match status" value="2"/>
</dbReference>
<reference evidence="17" key="3">
    <citation type="submission" date="2025-09" db="UniProtKB">
        <authorList>
            <consortium name="Ensembl"/>
        </authorList>
    </citation>
    <scope>IDENTIFICATION</scope>
</reference>
<organism evidence="17 18">
    <name type="scientific">Ciona savignyi</name>
    <name type="common">Pacific transparent sea squirt</name>
    <dbReference type="NCBI Taxonomy" id="51511"/>
    <lineage>
        <taxon>Eukaryota</taxon>
        <taxon>Metazoa</taxon>
        <taxon>Chordata</taxon>
        <taxon>Tunicata</taxon>
        <taxon>Ascidiacea</taxon>
        <taxon>Phlebobranchia</taxon>
        <taxon>Cionidae</taxon>
        <taxon>Ciona</taxon>
    </lineage>
</organism>
<dbReference type="GO" id="GO:0006508">
    <property type="term" value="P:proteolysis"/>
    <property type="evidence" value="ECO:0007669"/>
    <property type="project" value="UniProtKB-KW"/>
</dbReference>
<reference evidence="17" key="2">
    <citation type="submission" date="2025-08" db="UniProtKB">
        <authorList>
            <consortium name="Ensembl"/>
        </authorList>
    </citation>
    <scope>IDENTIFICATION</scope>
</reference>
<dbReference type="FunFam" id="3.40.630.10:FF:000040">
    <property type="entry name" value="zinc carboxypeptidase"/>
    <property type="match status" value="1"/>
</dbReference>
<evidence type="ECO:0000256" key="4">
    <source>
        <dbReference type="ARBA" id="ARBA00022525"/>
    </source>
</evidence>
<reference evidence="18" key="1">
    <citation type="submission" date="2003-08" db="EMBL/GenBank/DDBJ databases">
        <authorList>
            <person name="Birren B."/>
            <person name="Nusbaum C."/>
            <person name="Abebe A."/>
            <person name="Abouelleil A."/>
            <person name="Adekoya E."/>
            <person name="Ait-zahra M."/>
            <person name="Allen N."/>
            <person name="Allen T."/>
            <person name="An P."/>
            <person name="Anderson M."/>
            <person name="Anderson S."/>
            <person name="Arachchi H."/>
            <person name="Armbruster J."/>
            <person name="Bachantsang P."/>
            <person name="Baldwin J."/>
            <person name="Barry A."/>
            <person name="Bayul T."/>
            <person name="Blitshsteyn B."/>
            <person name="Bloom T."/>
            <person name="Blye J."/>
            <person name="Boguslavskiy L."/>
            <person name="Borowsky M."/>
            <person name="Boukhgalter B."/>
            <person name="Brunache A."/>
            <person name="Butler J."/>
            <person name="Calixte N."/>
            <person name="Calvo S."/>
            <person name="Camarata J."/>
            <person name="Campo K."/>
            <person name="Chang J."/>
            <person name="Cheshatsang Y."/>
            <person name="Citroen M."/>
            <person name="Collymore A."/>
            <person name="Considine T."/>
            <person name="Cook A."/>
            <person name="Cooke P."/>
            <person name="Corum B."/>
            <person name="Cuomo C."/>
            <person name="David R."/>
            <person name="Dawoe T."/>
            <person name="Degray S."/>
            <person name="Dodge S."/>
            <person name="Dooley K."/>
            <person name="Dorje P."/>
            <person name="Dorjee K."/>
            <person name="Dorris L."/>
            <person name="Duffey N."/>
            <person name="Dupes A."/>
            <person name="Elkins T."/>
            <person name="Engels R."/>
            <person name="Erickson J."/>
            <person name="Farina A."/>
            <person name="Faro S."/>
            <person name="Ferreira P."/>
            <person name="Fischer H."/>
            <person name="Fitzgerald M."/>
            <person name="Foley K."/>
            <person name="Gage D."/>
            <person name="Galagan J."/>
            <person name="Gearin G."/>
            <person name="Gnerre S."/>
            <person name="Gnirke A."/>
            <person name="Goyette A."/>
            <person name="Graham J."/>
            <person name="Grandbois E."/>
            <person name="Gyaltsen K."/>
            <person name="Hafez N."/>
            <person name="Hagopian D."/>
            <person name="Hagos B."/>
            <person name="Hall J."/>
            <person name="Hatcher B."/>
            <person name="Heller A."/>
            <person name="Higgins H."/>
            <person name="Honan T."/>
            <person name="Horn A."/>
            <person name="Houde N."/>
            <person name="Hughes L."/>
            <person name="Hulme W."/>
            <person name="Husby E."/>
            <person name="Iliev I."/>
            <person name="Jaffe D."/>
            <person name="Jones C."/>
            <person name="Kamal M."/>
            <person name="Kamat A."/>
            <person name="Kamvysselis M."/>
            <person name="Karlsson E."/>
            <person name="Kells C."/>
            <person name="Kieu A."/>
            <person name="Kisner P."/>
            <person name="Kodira C."/>
            <person name="Kulbokas E."/>
            <person name="Labutti K."/>
            <person name="Lama D."/>
            <person name="Landers T."/>
            <person name="Leger J."/>
            <person name="Levine S."/>
            <person name="Lewis D."/>
            <person name="Lewis T."/>
            <person name="Lindblad-toh K."/>
            <person name="Liu X."/>
            <person name="Lokyitsang T."/>
            <person name="Lokyitsang Y."/>
            <person name="Lucien O."/>
            <person name="Lui A."/>
            <person name="Ma L.J."/>
            <person name="Mabbitt R."/>
            <person name="Macdonald J."/>
            <person name="Maclean C."/>
            <person name="Major J."/>
            <person name="Manning J."/>
            <person name="Marabella R."/>
            <person name="Maru K."/>
            <person name="Matthews C."/>
            <person name="Mauceli E."/>
            <person name="Mccarthy M."/>
            <person name="Mcdonough S."/>
            <person name="Mcghee T."/>
            <person name="Meldrim J."/>
            <person name="Meneus L."/>
            <person name="Mesirov J."/>
            <person name="Mihalev A."/>
            <person name="Mihova T."/>
            <person name="Mikkelsen T."/>
            <person name="Mlenga V."/>
            <person name="Moru K."/>
            <person name="Mozes J."/>
            <person name="Mulrain L."/>
            <person name="Munson G."/>
            <person name="Naylor J."/>
            <person name="Newes C."/>
            <person name="Nguyen C."/>
            <person name="Nguyen N."/>
            <person name="Nguyen T."/>
            <person name="Nicol R."/>
            <person name="Nielsen C."/>
            <person name="Nizzari M."/>
            <person name="Norbu C."/>
            <person name="Norbu N."/>
            <person name="O'donnell P."/>
            <person name="Okoawo O."/>
            <person name="O'leary S."/>
            <person name="Omotosho B."/>
            <person name="O'neill K."/>
            <person name="Osman S."/>
            <person name="Parker S."/>
            <person name="Perrin D."/>
            <person name="Phunkhang P."/>
            <person name="Piqani B."/>
            <person name="Purcell S."/>
            <person name="Rachupka T."/>
            <person name="Ramasamy U."/>
            <person name="Rameau R."/>
            <person name="Ray V."/>
            <person name="Raymond C."/>
            <person name="Retta R."/>
            <person name="Richardson S."/>
            <person name="Rise C."/>
            <person name="Rodriguez J."/>
            <person name="Rogers J."/>
            <person name="Rogov P."/>
            <person name="Rutman M."/>
            <person name="Schupbach R."/>
            <person name="Seaman C."/>
            <person name="Settipalli S."/>
            <person name="Sharpe T."/>
            <person name="Sheridan J."/>
            <person name="Sherpa N."/>
            <person name="Shi J."/>
            <person name="Smirnov S."/>
            <person name="Smith C."/>
            <person name="Sougnez C."/>
            <person name="Spencer B."/>
            <person name="Stalker J."/>
            <person name="Stange-thomann N."/>
            <person name="Stavropoulos S."/>
            <person name="Stetson K."/>
            <person name="Stone C."/>
            <person name="Stone S."/>
            <person name="Stubbs M."/>
            <person name="Talamas J."/>
            <person name="Tchuinga P."/>
            <person name="Tenzing P."/>
            <person name="Tesfaye S."/>
            <person name="Theodore J."/>
            <person name="Thoulutsang Y."/>
            <person name="Topham K."/>
            <person name="Towey S."/>
            <person name="Tsamla T."/>
            <person name="Tsomo N."/>
            <person name="Vallee D."/>
            <person name="Vassiliev H."/>
            <person name="Venkataraman V."/>
            <person name="Vinson J."/>
            <person name="Vo A."/>
            <person name="Wade C."/>
            <person name="Wang S."/>
            <person name="Wangchuk T."/>
            <person name="Wangdi T."/>
            <person name="Whittaker C."/>
            <person name="Wilkinson J."/>
            <person name="Wu Y."/>
            <person name="Wyman D."/>
            <person name="Yadav S."/>
            <person name="Yang S."/>
            <person name="Yang X."/>
            <person name="Yeager S."/>
            <person name="Yee E."/>
            <person name="Young G."/>
            <person name="Zainoun J."/>
            <person name="Zembeck L."/>
            <person name="Zimmer A."/>
            <person name="Zody M."/>
            <person name="Lander E."/>
        </authorList>
    </citation>
    <scope>NUCLEOTIDE SEQUENCE [LARGE SCALE GENOMIC DNA]</scope>
</reference>
<evidence type="ECO:0000256" key="13">
    <source>
        <dbReference type="ARBA" id="ARBA00057299"/>
    </source>
</evidence>
<keyword evidence="10" id="KW-0862">Zinc</keyword>
<dbReference type="SUPFAM" id="SSF54897">
    <property type="entry name" value="Protease propeptides/inhibitors"/>
    <property type="match status" value="2"/>
</dbReference>
<dbReference type="AlphaFoldDB" id="H2ZHG0"/>
<feature type="active site" description="Proton donor/acceptor" evidence="14">
    <location>
        <position position="370"/>
    </location>
</feature>
<evidence type="ECO:0000256" key="11">
    <source>
        <dbReference type="ARBA" id="ARBA00023049"/>
    </source>
</evidence>
<keyword evidence="11" id="KW-0482">Metalloprotease</keyword>
<dbReference type="FunCoup" id="H2ZHG0">
    <property type="interactions" value="2"/>
</dbReference>
<dbReference type="Gene3D" id="3.30.70.340">
    <property type="entry name" value="Metallocarboxypeptidase-like"/>
    <property type="match status" value="1"/>
</dbReference>
<dbReference type="STRING" id="51511.ENSCSAVP00000017026"/>
<dbReference type="PANTHER" id="PTHR11705">
    <property type="entry name" value="PROTEASE FAMILY M14 CARBOXYPEPTIDASE A,B"/>
    <property type="match status" value="1"/>
</dbReference>
<feature type="active site" description="Proton donor/acceptor" evidence="14">
    <location>
        <position position="725"/>
    </location>
</feature>
<comment type="function">
    <text evidence="13">Involved in the digestion of the blood meal.</text>
</comment>
<dbReference type="eggNOG" id="KOG2650">
    <property type="taxonomic scope" value="Eukaryota"/>
</dbReference>
<evidence type="ECO:0000256" key="5">
    <source>
        <dbReference type="ARBA" id="ARBA00022645"/>
    </source>
</evidence>
<feature type="chain" id="PRO_5003578512" description="Peptidase M14 domain-containing protein" evidence="15">
    <location>
        <begin position="17"/>
        <end position="755"/>
    </location>
</feature>
<evidence type="ECO:0000256" key="3">
    <source>
        <dbReference type="ARBA" id="ARBA00005988"/>
    </source>
</evidence>
<dbReference type="PANTHER" id="PTHR11705:SF153">
    <property type="entry name" value="ZINC CARBOXYPEPTIDASE A 1-LIKE PROTEIN"/>
    <property type="match status" value="1"/>
</dbReference>
<dbReference type="Pfam" id="PF00246">
    <property type="entry name" value="Peptidase_M14"/>
    <property type="match status" value="2"/>
</dbReference>
<keyword evidence="12" id="KW-1015">Disulfide bond</keyword>
<evidence type="ECO:0000259" key="16">
    <source>
        <dbReference type="PROSITE" id="PS52035"/>
    </source>
</evidence>
<dbReference type="OMA" id="WEEPISM"/>
<evidence type="ECO:0000256" key="7">
    <source>
        <dbReference type="ARBA" id="ARBA00022723"/>
    </source>
</evidence>
<evidence type="ECO:0000256" key="6">
    <source>
        <dbReference type="ARBA" id="ARBA00022670"/>
    </source>
</evidence>
<evidence type="ECO:0000256" key="2">
    <source>
        <dbReference type="ARBA" id="ARBA00004613"/>
    </source>
</evidence>